<keyword evidence="2" id="KW-0732">Signal</keyword>
<keyword evidence="1 3" id="KW-0813">Transport</keyword>
<dbReference type="InterPro" id="IPR050492">
    <property type="entry name" value="Bact_metal-bind_prot9"/>
</dbReference>
<dbReference type="EMBL" id="CP070228">
    <property type="protein sequence ID" value="QRV02997.1"/>
    <property type="molecule type" value="Genomic_DNA"/>
</dbReference>
<dbReference type="InterPro" id="IPR006129">
    <property type="entry name" value="AdhesinB"/>
</dbReference>
<dbReference type="Gene3D" id="3.40.50.1980">
    <property type="entry name" value="Nitrogenase molybdenum iron protein domain"/>
    <property type="match status" value="2"/>
</dbReference>
<evidence type="ECO:0000313" key="4">
    <source>
        <dbReference type="EMBL" id="QRV02997.1"/>
    </source>
</evidence>
<evidence type="ECO:0000256" key="2">
    <source>
        <dbReference type="ARBA" id="ARBA00022729"/>
    </source>
</evidence>
<dbReference type="InterPro" id="IPR006128">
    <property type="entry name" value="Lipoprotein_PsaA-like"/>
</dbReference>
<dbReference type="SUPFAM" id="SSF53807">
    <property type="entry name" value="Helical backbone' metal receptor"/>
    <property type="match status" value="1"/>
</dbReference>
<dbReference type="Pfam" id="PF01297">
    <property type="entry name" value="ZnuA"/>
    <property type="match status" value="2"/>
</dbReference>
<gene>
    <name evidence="4" type="ORF">JTE88_02440</name>
</gene>
<evidence type="ECO:0000256" key="3">
    <source>
        <dbReference type="RuleBase" id="RU003512"/>
    </source>
</evidence>
<dbReference type="InterPro" id="IPR022435">
    <property type="entry name" value="Surface-anchored_actinobac"/>
</dbReference>
<dbReference type="InterPro" id="IPR006127">
    <property type="entry name" value="ZnuA-like"/>
</dbReference>
<proteinExistence type="inferred from homology"/>
<dbReference type="PANTHER" id="PTHR42953">
    <property type="entry name" value="HIGH-AFFINITY ZINC UPTAKE SYSTEM PROTEIN ZNUA-RELATED"/>
    <property type="match status" value="1"/>
</dbReference>
<evidence type="ECO:0000256" key="1">
    <source>
        <dbReference type="ARBA" id="ARBA00022448"/>
    </source>
</evidence>
<name>A0ABX7IJI4_9ACTO</name>
<organism evidence="4 5">
    <name type="scientific">Arcanobacterium phocisimile</name>
    <dbReference type="NCBI Taxonomy" id="1302235"/>
    <lineage>
        <taxon>Bacteria</taxon>
        <taxon>Bacillati</taxon>
        <taxon>Actinomycetota</taxon>
        <taxon>Actinomycetes</taxon>
        <taxon>Actinomycetales</taxon>
        <taxon>Actinomycetaceae</taxon>
        <taxon>Arcanobacterium</taxon>
    </lineage>
</organism>
<comment type="similarity">
    <text evidence="3">Belongs to the bacterial solute-binding protein 9 family.</text>
</comment>
<dbReference type="NCBIfam" id="TIGR03769">
    <property type="entry name" value="P_ac_wall_RPT"/>
    <property type="match status" value="1"/>
</dbReference>
<reference evidence="4 5" key="1">
    <citation type="submission" date="2021-02" db="EMBL/GenBank/DDBJ databases">
        <title>Complete Genome Sequence of Arcanobacterium phocisimile strain DSM 26142T from a harbour seal.</title>
        <authorList>
            <person name="Borowiak M."/>
            <person name="Alssahen M."/>
            <person name="Malorny B."/>
            <person name="Laemmler C."/>
            <person name="Siebert U."/>
            <person name="Ploetz M."/>
            <person name="Abdulmawjood A."/>
        </authorList>
    </citation>
    <scope>NUCLEOTIDE SEQUENCE [LARGE SCALE GENOMIC DNA]</scope>
    <source>
        <strain evidence="4 5">DSM 26142</strain>
    </source>
</reference>
<protein>
    <submittedName>
        <fullName evidence="4">Anchored repeat ABC transporter, substrate-binding protein</fullName>
    </submittedName>
</protein>
<dbReference type="InterPro" id="IPR022434">
    <property type="entry name" value="ABC_LPXTG_lipo_actinobac"/>
</dbReference>
<dbReference type="Proteomes" id="UP000602653">
    <property type="component" value="Chromosome"/>
</dbReference>
<dbReference type="PRINTS" id="PR00690">
    <property type="entry name" value="ADHESNFAMILY"/>
</dbReference>
<accession>A0ABX7IJI4</accession>
<dbReference type="NCBIfam" id="NF038134">
    <property type="entry name" value="choice_anch_M"/>
    <property type="match status" value="1"/>
</dbReference>
<keyword evidence="5" id="KW-1185">Reference proteome</keyword>
<sequence>MCLSGCSGTTSHLDEHQVVASTPFLADITRNIAGDRLTVSALVPPGRDPHTYEATFSTIRSIAYADLAITNQLLLEDAALMDSLHANLPQNARIVALGDESIAFGAYHIPLVEDLALSTAWLGLRVDGSGGTQDSVTFTATQADGPGDIAAFTTGTFGQANAWLASSDGISDADTLALPTNAHTHMSWAFSQPGVYHLTLNATLHSQETTTELGSTTLTFAVGVDPTDVEPASPTAVTRIIDSGHVDITASLSGNMTLRGEDTNASAYDVDPTTTVIAVPHSTATEIPAEGNWRFIGKPGDRVWILAQAVIGKHVHGEIDPHMWLDVRNTIAYVDVITEALATYDPQGKDAYHANAAQYKAKLAKLDRWMRLTLAAIPPNNRRLVTSHDGYGYFAKGYGLDVAGYVSPNPSLEPSTRDLANLSATLAALHIPAVFGELGGAGQSPALTNVAQANNIDICTITGDVLQQDQTYIDLMTNLTTTVSTCLNPGALPPWPADLEIPKVEQ</sequence>
<evidence type="ECO:0000313" key="5">
    <source>
        <dbReference type="Proteomes" id="UP000602653"/>
    </source>
</evidence>
<dbReference type="NCBIfam" id="TIGR03772">
    <property type="entry name" value="anch_rpt_subst"/>
    <property type="match status" value="1"/>
</dbReference>
<dbReference type="PRINTS" id="PR00691">
    <property type="entry name" value="ADHESINB"/>
</dbReference>